<evidence type="ECO:0000313" key="3">
    <source>
        <dbReference type="Proteomes" id="UP000663865"/>
    </source>
</evidence>
<dbReference type="Proteomes" id="UP000663865">
    <property type="component" value="Unassembled WGS sequence"/>
</dbReference>
<organism evidence="2 3">
    <name type="scientific">Rotaria socialis</name>
    <dbReference type="NCBI Taxonomy" id="392032"/>
    <lineage>
        <taxon>Eukaryota</taxon>
        <taxon>Metazoa</taxon>
        <taxon>Spiralia</taxon>
        <taxon>Gnathifera</taxon>
        <taxon>Rotifera</taxon>
        <taxon>Eurotatoria</taxon>
        <taxon>Bdelloidea</taxon>
        <taxon>Philodinida</taxon>
        <taxon>Philodinidae</taxon>
        <taxon>Rotaria</taxon>
    </lineage>
</organism>
<evidence type="ECO:0000256" key="1">
    <source>
        <dbReference type="SAM" id="MobiDB-lite"/>
    </source>
</evidence>
<dbReference type="Pfam" id="PF06869">
    <property type="entry name" value="DUF1258"/>
    <property type="match status" value="1"/>
</dbReference>
<reference evidence="2" key="1">
    <citation type="submission" date="2021-02" db="EMBL/GenBank/DDBJ databases">
        <authorList>
            <person name="Nowell W R."/>
        </authorList>
    </citation>
    <scope>NUCLEOTIDE SEQUENCE</scope>
</reference>
<proteinExistence type="predicted"/>
<accession>A0A818X023</accession>
<evidence type="ECO:0000313" key="2">
    <source>
        <dbReference type="EMBL" id="CAF3733734.1"/>
    </source>
</evidence>
<feature type="region of interest" description="Disordered" evidence="1">
    <location>
        <begin position="1"/>
        <end position="32"/>
    </location>
</feature>
<gene>
    <name evidence="2" type="ORF">KIK155_LOCUS28722</name>
</gene>
<dbReference type="PANTHER" id="PTHR46579">
    <property type="entry name" value="F5/8 TYPE C DOMAIN-CONTAINING PROTEIN-RELATED"/>
    <property type="match status" value="1"/>
</dbReference>
<dbReference type="PANTHER" id="PTHR46579:SF1">
    <property type="entry name" value="F5_8 TYPE C DOMAIN-CONTAINING PROTEIN"/>
    <property type="match status" value="1"/>
</dbReference>
<dbReference type="AlphaFoldDB" id="A0A818X023"/>
<dbReference type="EMBL" id="CAJNYV010005270">
    <property type="protein sequence ID" value="CAF3733734.1"/>
    <property type="molecule type" value="Genomic_DNA"/>
</dbReference>
<sequence>MYQHLHMAMEHAERKLQTSKKQNNIRRRRKPTDTVADTVLDDSLAHYDDQMEQESIDQVEAGQQSLTHPDETLHFEYNLKDDFQDDPTDDVKSNFADDFDLKTLEEDSTEVNSTLDLHEEENFNDADDDSILDHLCLPRNNTNTYNLHLYTTTKMHDFCRQLVEIFRDANISNVHCSRLLKLINQVLPQPHNSPTTLKSLYGAMNIEQLFTKRLVCTQCQNILSGDEKTCSNCDPSNIRSIATIFDVNQRLVFTQTLNRLLNDIETYRQQIITDRASPHNNNDIVINHIYQKLENKYGSTPFISLLLHLDGTSLTKSSKLTLWLLSGSIVELPVHLRYRRFNMMILSVWIGYCEPDIDLWLTECLQQLNILKTQGITTQTGINYTVLIYGLTGDCPAIKLATKHVNHQGYWCCWMCFIKGIHTKTKRQYYFEKNLVLRSIAEYETYSKEAQRKKKKIFGHLGCSPFATIVDVPLPQCIVIDYMHVSLLRHMRTVIQYLYQKYLKPKDRDEIDQLFHKQRFPHFFNRKMRPIKEMSYCKATELRNMLLYGLLPLIRLLLPDSVAAHLSLYVACMRLFHGPRKLGLKTEKVANELFNVYYEDHPLFYKSIQHFTLHLHSNFADQYFLHGSLSNLGVFGQESLLGYFVKNKHGARNFGQIITNNYNVKCLLLIRFNSIVDLHLQFQIDFTINHRLQTHLTDHSSNINELFDLSNISIDEFLRKSHNDLSMLPRRQVLPRQVFTPTQHTPPASHYLIVFENTNSYQIAARSSLKKINGDDVLLMVRNKLVKAKLIHSGSLEDCNIEYTRLTRMLQSETDTQNHDGDDEIDEVSVVNSNKKYVIRPRDDPSNFLTSAAPISPISINNSSPEKISDEKVNSDDELESFFDHRKRRRKQKQYKLCKKKKAIENEILKNHLTPDSDDDVDQVDLNRGRCVTNETESSIHTNSNILKGINNKFNELTQQLTLNSSKFDQQMNHLNTKIDRMTSTTNINRFAIEPYVDKTGEKFPDKLMHDSTDLLGVLGTDYGDYARNILRILYTKEELRTSILPPGRTHLSRKPLDKVRFKKFTDAMRYKFKLSSVNFGQFYRTLLRRKLTDFLIEERRRDELKLARQSLKSQAKDTSQSDIDEIFN</sequence>
<protein>
    <submittedName>
        <fullName evidence="2">Uncharacterized protein</fullName>
    </submittedName>
</protein>
<comment type="caution">
    <text evidence="2">The sequence shown here is derived from an EMBL/GenBank/DDBJ whole genome shotgun (WGS) entry which is preliminary data.</text>
</comment>
<name>A0A818X023_9BILA</name>
<dbReference type="InterPro" id="IPR009667">
    <property type="entry name" value="DUF1258"/>
</dbReference>
<feature type="compositionally biased region" description="Basic and acidic residues" evidence="1">
    <location>
        <begin position="7"/>
        <end position="16"/>
    </location>
</feature>